<reference evidence="3" key="1">
    <citation type="journal article" date="2021" name="Proc. Natl. Acad. Sci. U.S.A.">
        <title>A Catalog of Tens of Thousands of Viruses from Human Metagenomes Reveals Hidden Associations with Chronic Diseases.</title>
        <authorList>
            <person name="Tisza M.J."/>
            <person name="Buck C.B."/>
        </authorList>
    </citation>
    <scope>NUCLEOTIDE SEQUENCE</scope>
    <source>
        <strain evidence="3">Ct8iP21</strain>
    </source>
</reference>
<dbReference type="Pfam" id="PF01381">
    <property type="entry name" value="HTH_3"/>
    <property type="match status" value="1"/>
</dbReference>
<dbReference type="InterPro" id="IPR001387">
    <property type="entry name" value="Cro/C1-type_HTH"/>
</dbReference>
<feature type="domain" description="HTH cro/C1-type" evidence="2">
    <location>
        <begin position="72"/>
        <end position="127"/>
    </location>
</feature>
<name>A0A8S5V3X2_9CAUD</name>
<dbReference type="Gene3D" id="1.10.260.40">
    <property type="entry name" value="lambda repressor-like DNA-binding domains"/>
    <property type="match status" value="1"/>
</dbReference>
<dbReference type="PANTHER" id="PTHR46558:SF4">
    <property type="entry name" value="DNA-BIDING PHAGE PROTEIN"/>
    <property type="match status" value="1"/>
</dbReference>
<accession>A0A8S5V3X2</accession>
<dbReference type="GO" id="GO:0003677">
    <property type="term" value="F:DNA binding"/>
    <property type="evidence" value="ECO:0007669"/>
    <property type="project" value="UniProtKB-KW"/>
</dbReference>
<keyword evidence="1" id="KW-0238">DNA-binding</keyword>
<dbReference type="PANTHER" id="PTHR46558">
    <property type="entry name" value="TRACRIPTIONAL REGULATORY PROTEIN-RELATED-RELATED"/>
    <property type="match status" value="1"/>
</dbReference>
<dbReference type="SMART" id="SM00530">
    <property type="entry name" value="HTH_XRE"/>
    <property type="match status" value="1"/>
</dbReference>
<organism evidence="3">
    <name type="scientific">Myoviridae sp. ct8iP21</name>
    <dbReference type="NCBI Taxonomy" id="2825041"/>
    <lineage>
        <taxon>Viruses</taxon>
        <taxon>Duplodnaviria</taxon>
        <taxon>Heunggongvirae</taxon>
        <taxon>Uroviricota</taxon>
        <taxon>Caudoviricetes</taxon>
    </lineage>
</organism>
<sequence>MTLLAVFCFLHFSLLSVAFRSLQEQYISLEELCQLFFVLLKNFFIDFINYYGKIELRIKGRRLKYMTIRERVKELRKSILGLSMEAFGEKLGVAKNTVSQWESGKNTISEATLKSICREYNVNYFWLTEGDGEPFVDLPETTLDELCVEYELDEYEKSIIFEYLRLSKEERSVIKKYISNIKKEH</sequence>
<dbReference type="SUPFAM" id="SSF47413">
    <property type="entry name" value="lambda repressor-like DNA-binding domains"/>
    <property type="match status" value="1"/>
</dbReference>
<proteinExistence type="predicted"/>
<dbReference type="InterPro" id="IPR010982">
    <property type="entry name" value="Lambda_DNA-bd_dom_sf"/>
</dbReference>
<protein>
    <submittedName>
        <fullName evidence="3">Helix-turn-helix domain protein</fullName>
    </submittedName>
</protein>
<evidence type="ECO:0000313" key="3">
    <source>
        <dbReference type="EMBL" id="DAG01464.1"/>
    </source>
</evidence>
<dbReference type="EMBL" id="BK016193">
    <property type="protein sequence ID" value="DAG01464.1"/>
    <property type="molecule type" value="Genomic_DNA"/>
</dbReference>
<dbReference type="PROSITE" id="PS50943">
    <property type="entry name" value="HTH_CROC1"/>
    <property type="match status" value="1"/>
</dbReference>
<evidence type="ECO:0000259" key="2">
    <source>
        <dbReference type="PROSITE" id="PS50943"/>
    </source>
</evidence>
<dbReference type="CDD" id="cd00093">
    <property type="entry name" value="HTH_XRE"/>
    <property type="match status" value="1"/>
</dbReference>
<evidence type="ECO:0000256" key="1">
    <source>
        <dbReference type="ARBA" id="ARBA00023125"/>
    </source>
</evidence>